<keyword evidence="3 4" id="KW-0234">DNA repair</keyword>
<dbReference type="CDD" id="cd00782">
    <property type="entry name" value="MutL_Trans"/>
    <property type="match status" value="1"/>
</dbReference>
<keyword evidence="2 4" id="KW-0227">DNA damage</keyword>
<dbReference type="InterPro" id="IPR037198">
    <property type="entry name" value="MutL_C_sf"/>
</dbReference>
<name>A0A2A7B560_9FIRM</name>
<dbReference type="InterPro" id="IPR014762">
    <property type="entry name" value="DNA_mismatch_repair_CS"/>
</dbReference>
<dbReference type="Proteomes" id="UP000220904">
    <property type="component" value="Unassembled WGS sequence"/>
</dbReference>
<dbReference type="InterPro" id="IPR014790">
    <property type="entry name" value="MutL_C"/>
</dbReference>
<evidence type="ECO:0000259" key="6">
    <source>
        <dbReference type="SMART" id="SM00853"/>
    </source>
</evidence>
<reference evidence="8 9" key="1">
    <citation type="journal article" date="2017" name="Front. Microbiol.">
        <title>New Insights into the Diversity of the Genus Faecalibacterium.</title>
        <authorList>
            <person name="Benevides L."/>
            <person name="Burman S."/>
            <person name="Martin R."/>
            <person name="Robert V."/>
            <person name="Thomas M."/>
            <person name="Miquel S."/>
            <person name="Chain F."/>
            <person name="Sokol H."/>
            <person name="Bermudez-Humaran L.G."/>
            <person name="Morrison M."/>
            <person name="Langella P."/>
            <person name="Azevedo V.A."/>
            <person name="Chatel J.M."/>
            <person name="Soares S."/>
        </authorList>
    </citation>
    <scope>NUCLEOTIDE SEQUENCE [LARGE SCALE GENOMIC DNA]</scope>
    <source>
        <strain evidence="8 9">AHMP21</strain>
    </source>
</reference>
<dbReference type="GO" id="GO:0006298">
    <property type="term" value="P:mismatch repair"/>
    <property type="evidence" value="ECO:0007669"/>
    <property type="project" value="UniProtKB-UniRule"/>
</dbReference>
<organism evidence="8 9">
    <name type="scientific">Faecalibacterium prausnitzii</name>
    <dbReference type="NCBI Taxonomy" id="853"/>
    <lineage>
        <taxon>Bacteria</taxon>
        <taxon>Bacillati</taxon>
        <taxon>Bacillota</taxon>
        <taxon>Clostridia</taxon>
        <taxon>Eubacteriales</taxon>
        <taxon>Oscillospiraceae</taxon>
        <taxon>Faecalibacterium</taxon>
    </lineage>
</organism>
<dbReference type="Pfam" id="PF08676">
    <property type="entry name" value="MutL_C"/>
    <property type="match status" value="1"/>
</dbReference>
<feature type="region of interest" description="Disordered" evidence="5">
    <location>
        <begin position="420"/>
        <end position="538"/>
    </location>
</feature>
<dbReference type="InterPro" id="IPR036890">
    <property type="entry name" value="HATPase_C_sf"/>
</dbReference>
<dbReference type="Gene3D" id="3.30.565.10">
    <property type="entry name" value="Histidine kinase-like ATPase, C-terminal domain"/>
    <property type="match status" value="1"/>
</dbReference>
<dbReference type="InterPro" id="IPR020568">
    <property type="entry name" value="Ribosomal_Su5_D2-typ_SF"/>
</dbReference>
<feature type="domain" description="MutL C-terminal dimerisation" evidence="6">
    <location>
        <begin position="545"/>
        <end position="685"/>
    </location>
</feature>
<dbReference type="InterPro" id="IPR042120">
    <property type="entry name" value="MutL_C_dimsub"/>
</dbReference>
<protein>
    <recommendedName>
        <fullName evidence="4">DNA mismatch repair protein MutL</fullName>
    </recommendedName>
</protein>
<dbReference type="EMBL" id="NOUV01000014">
    <property type="protein sequence ID" value="PDX86458.1"/>
    <property type="molecule type" value="Genomic_DNA"/>
</dbReference>
<dbReference type="InterPro" id="IPR042121">
    <property type="entry name" value="MutL_C_regsub"/>
</dbReference>
<dbReference type="SUPFAM" id="SSF54211">
    <property type="entry name" value="Ribosomal protein S5 domain 2-like"/>
    <property type="match status" value="1"/>
</dbReference>
<feature type="compositionally biased region" description="Polar residues" evidence="5">
    <location>
        <begin position="426"/>
        <end position="439"/>
    </location>
</feature>
<dbReference type="Gene3D" id="3.30.1370.100">
    <property type="entry name" value="MutL, C-terminal domain, regulatory subdomain"/>
    <property type="match status" value="1"/>
</dbReference>
<dbReference type="PANTHER" id="PTHR10073:SF12">
    <property type="entry name" value="DNA MISMATCH REPAIR PROTEIN MLH1"/>
    <property type="match status" value="1"/>
</dbReference>
<gene>
    <name evidence="4" type="primary">mutL</name>
    <name evidence="8" type="ORF">CHR60_06830</name>
</gene>
<comment type="similarity">
    <text evidence="1 4">Belongs to the DNA mismatch repair MutL/HexB family.</text>
</comment>
<dbReference type="SMART" id="SM00853">
    <property type="entry name" value="MutL_C"/>
    <property type="match status" value="1"/>
</dbReference>
<evidence type="ECO:0000256" key="2">
    <source>
        <dbReference type="ARBA" id="ARBA00022763"/>
    </source>
</evidence>
<dbReference type="GO" id="GO:0016887">
    <property type="term" value="F:ATP hydrolysis activity"/>
    <property type="evidence" value="ECO:0007669"/>
    <property type="project" value="InterPro"/>
</dbReference>
<dbReference type="InterPro" id="IPR002099">
    <property type="entry name" value="MutL/Mlh/PMS"/>
</dbReference>
<accession>A0A2A7B560</accession>
<dbReference type="PROSITE" id="PS00058">
    <property type="entry name" value="DNA_MISMATCH_REPAIR_1"/>
    <property type="match status" value="1"/>
</dbReference>
<dbReference type="InterPro" id="IPR013507">
    <property type="entry name" value="DNA_mismatch_S5_2-like"/>
</dbReference>
<dbReference type="PANTHER" id="PTHR10073">
    <property type="entry name" value="DNA MISMATCH REPAIR PROTEIN MLH, PMS, MUTL"/>
    <property type="match status" value="1"/>
</dbReference>
<evidence type="ECO:0000259" key="7">
    <source>
        <dbReference type="SMART" id="SM01340"/>
    </source>
</evidence>
<dbReference type="CDD" id="cd16926">
    <property type="entry name" value="HATPase_MutL-MLH-PMS-like"/>
    <property type="match status" value="1"/>
</dbReference>
<dbReference type="OrthoDB" id="9763467at2"/>
<dbReference type="SUPFAM" id="SSF118116">
    <property type="entry name" value="DNA mismatch repair protein MutL"/>
    <property type="match status" value="1"/>
</dbReference>
<dbReference type="Gene3D" id="3.30.230.10">
    <property type="match status" value="1"/>
</dbReference>
<evidence type="ECO:0000313" key="9">
    <source>
        <dbReference type="Proteomes" id="UP000220904"/>
    </source>
</evidence>
<proteinExistence type="inferred from homology"/>
<dbReference type="SUPFAM" id="SSF55874">
    <property type="entry name" value="ATPase domain of HSP90 chaperone/DNA topoisomerase II/histidine kinase"/>
    <property type="match status" value="1"/>
</dbReference>
<evidence type="ECO:0000256" key="5">
    <source>
        <dbReference type="SAM" id="MobiDB-lite"/>
    </source>
</evidence>
<dbReference type="InterPro" id="IPR020667">
    <property type="entry name" value="DNA_mismatch_repair_MutL"/>
</dbReference>
<dbReference type="SMART" id="SM01340">
    <property type="entry name" value="DNA_mis_repair"/>
    <property type="match status" value="1"/>
</dbReference>
<dbReference type="GO" id="GO:0005524">
    <property type="term" value="F:ATP binding"/>
    <property type="evidence" value="ECO:0007669"/>
    <property type="project" value="InterPro"/>
</dbReference>
<dbReference type="Gene3D" id="3.30.1540.20">
    <property type="entry name" value="MutL, C-terminal domain, dimerisation subdomain"/>
    <property type="match status" value="1"/>
</dbReference>
<dbReference type="AlphaFoldDB" id="A0A2A7B560"/>
<feature type="region of interest" description="Disordered" evidence="5">
    <location>
        <begin position="374"/>
        <end position="399"/>
    </location>
</feature>
<comment type="caution">
    <text evidence="8">The sequence shown here is derived from an EMBL/GenBank/DDBJ whole genome shotgun (WGS) entry which is preliminary data.</text>
</comment>
<dbReference type="FunFam" id="3.30.565.10:FF:000003">
    <property type="entry name" value="DNA mismatch repair endonuclease MutL"/>
    <property type="match status" value="1"/>
</dbReference>
<evidence type="ECO:0000256" key="3">
    <source>
        <dbReference type="ARBA" id="ARBA00023204"/>
    </source>
</evidence>
<dbReference type="GO" id="GO:0030983">
    <property type="term" value="F:mismatched DNA binding"/>
    <property type="evidence" value="ECO:0007669"/>
    <property type="project" value="InterPro"/>
</dbReference>
<dbReference type="RefSeq" id="WP_097792331.1">
    <property type="nucleotide sequence ID" value="NZ_NOUV01000014.1"/>
</dbReference>
<comment type="function">
    <text evidence="4">This protein is involved in the repair of mismatches in DNA. It is required for dam-dependent methyl-directed DNA mismatch repair. May act as a 'molecular matchmaker', a protein that promotes the formation of a stable complex between two or more DNA-binding proteins in an ATP-dependent manner without itself being part of a final effector complex.</text>
</comment>
<dbReference type="NCBIfam" id="TIGR00585">
    <property type="entry name" value="mutl"/>
    <property type="match status" value="1"/>
</dbReference>
<dbReference type="InterPro" id="IPR038973">
    <property type="entry name" value="MutL/Mlh/Pms-like"/>
</dbReference>
<dbReference type="Pfam" id="PF01119">
    <property type="entry name" value="DNA_mis_repair"/>
    <property type="match status" value="1"/>
</dbReference>
<evidence type="ECO:0000256" key="4">
    <source>
        <dbReference type="HAMAP-Rule" id="MF_00149"/>
    </source>
</evidence>
<evidence type="ECO:0000256" key="1">
    <source>
        <dbReference type="ARBA" id="ARBA00006082"/>
    </source>
</evidence>
<feature type="domain" description="DNA mismatch repair protein S5" evidence="7">
    <location>
        <begin position="209"/>
        <end position="327"/>
    </location>
</feature>
<evidence type="ECO:0000313" key="8">
    <source>
        <dbReference type="EMBL" id="PDX86458.1"/>
    </source>
</evidence>
<sequence>MAVIHVLDKHTAELIAAGEVVERPASVVKELLENAIDAGAAQITVSIESGGVKLIEISDNGTGIEAAYIPTAFIRHATSKIQTEEDLNHIHTLGFRGEALASIASVARVEVLTRTEADECASVYRIEGGEAYPIEPGARSVGTTIRVKDLFYNTPARMKFLKKDSSEGTFVADTVAHVALSHPEVSFKFIREGKLQYVTPGDGQLRSAAYAVLGREFSRDLIELDNREGVYRVWGLITQPRSCRASRSMQYFYINGRYVRNRTMMAGMEMAFKGTTMQGKFPGGILLLEMPSDLVDVNVHPAKTEVRFARENDIFDLVYHATKLALAQPGTGERLFAFEKLKNEKNNEKSNISEKDENPSENAVKKNNFTGLSAVIPGQAEPGTLEHHPQTAPSVASAAPAALAPAVPARPVRPAAAEADILPGPSTASPNEHSWTTVAPSAPLNPDVSLHSPKRPEEEADLAEPVAPRFRAASSEAQLDIEPDADDLPGAQDHMAAWDPAPQPKTTEPEPAAAEPAETEEASAPAGTPEQMGFDLQEGPEPLRYVGELFRTYILAERGDEVCIIDKHAAHERQLFEKLAASYGDVPSQLLLEPVVVELSAEEKTALLANIDLLERAGLEIDDFGGNSVFLRAVPADVEQGSAEDLLVELAAKLAHGSRDALSEKTEWVLHSISCRAAIKAGDHTSPQELMALAEKILSGEVPPFCPHGRPCVLKLTRKELEKQFGRIV</sequence>
<dbReference type="InterPro" id="IPR014721">
    <property type="entry name" value="Ribsml_uS5_D2-typ_fold_subgr"/>
</dbReference>
<feature type="compositionally biased region" description="Low complexity" evidence="5">
    <location>
        <begin position="504"/>
        <end position="530"/>
    </location>
</feature>
<dbReference type="GO" id="GO:0032300">
    <property type="term" value="C:mismatch repair complex"/>
    <property type="evidence" value="ECO:0007669"/>
    <property type="project" value="InterPro"/>
</dbReference>
<dbReference type="HAMAP" id="MF_00149">
    <property type="entry name" value="DNA_mis_repair"/>
    <property type="match status" value="1"/>
</dbReference>
<dbReference type="Pfam" id="PF13589">
    <property type="entry name" value="HATPase_c_3"/>
    <property type="match status" value="1"/>
</dbReference>
<dbReference type="GO" id="GO:0140664">
    <property type="term" value="F:ATP-dependent DNA damage sensor activity"/>
    <property type="evidence" value="ECO:0007669"/>
    <property type="project" value="InterPro"/>
</dbReference>